<evidence type="ECO:0000256" key="4">
    <source>
        <dbReference type="ARBA" id="ARBA00022692"/>
    </source>
</evidence>
<keyword evidence="7" id="KW-0496">Mitochondrion</keyword>
<dbReference type="Proteomes" id="UP001258017">
    <property type="component" value="Unassembled WGS sequence"/>
</dbReference>
<protein>
    <submittedName>
        <fullName evidence="12">Uncharacterized protein</fullName>
    </submittedName>
</protein>
<evidence type="ECO:0000256" key="7">
    <source>
        <dbReference type="ARBA" id="ARBA00023128"/>
    </source>
</evidence>
<keyword evidence="8 9" id="KW-0472">Membrane</keyword>
<reference evidence="12" key="2">
    <citation type="journal article" date="2023" name="Commun. Biol.">
        <title>Intrasexual cuticular hydrocarbon dimorphism in a wasp sheds light on hydrocarbon biosynthesis genes in Hymenoptera.</title>
        <authorList>
            <person name="Moris V.C."/>
            <person name="Podsiadlowski L."/>
            <person name="Martin S."/>
            <person name="Oeyen J.P."/>
            <person name="Donath A."/>
            <person name="Petersen M."/>
            <person name="Wilbrandt J."/>
            <person name="Misof B."/>
            <person name="Liedtke D."/>
            <person name="Thamm M."/>
            <person name="Scheiner R."/>
            <person name="Schmitt T."/>
            <person name="Niehuis O."/>
        </authorList>
    </citation>
    <scope>NUCLEOTIDE SEQUENCE</scope>
    <source>
        <strain evidence="12">GBR_01_08_01A</strain>
    </source>
</reference>
<dbReference type="SUPFAM" id="SSF103506">
    <property type="entry name" value="Mitochondrial carrier"/>
    <property type="match status" value="1"/>
</dbReference>
<evidence type="ECO:0000256" key="6">
    <source>
        <dbReference type="ARBA" id="ARBA00022989"/>
    </source>
</evidence>
<feature type="transmembrane region" description="Helical" evidence="11">
    <location>
        <begin position="285"/>
        <end position="302"/>
    </location>
</feature>
<keyword evidence="5" id="KW-0677">Repeat</keyword>
<dbReference type="InterPro" id="IPR023395">
    <property type="entry name" value="MCP_dom_sf"/>
</dbReference>
<comment type="subcellular location">
    <subcellularLocation>
        <location evidence="1">Mitochondrion membrane</location>
        <topology evidence="1">Multi-pass membrane protein</topology>
    </subcellularLocation>
</comment>
<keyword evidence="4 9" id="KW-0812">Transmembrane</keyword>
<reference evidence="12" key="1">
    <citation type="submission" date="2021-08" db="EMBL/GenBank/DDBJ databases">
        <authorList>
            <person name="Misof B."/>
            <person name="Oliver O."/>
            <person name="Podsiadlowski L."/>
            <person name="Donath A."/>
            <person name="Peters R."/>
            <person name="Mayer C."/>
            <person name="Rust J."/>
            <person name="Gunkel S."/>
            <person name="Lesny P."/>
            <person name="Martin S."/>
            <person name="Oeyen J.P."/>
            <person name="Petersen M."/>
            <person name="Panagiotis P."/>
            <person name="Wilbrandt J."/>
            <person name="Tanja T."/>
        </authorList>
    </citation>
    <scope>NUCLEOTIDE SEQUENCE</scope>
    <source>
        <strain evidence="12">GBR_01_08_01A</strain>
        <tissue evidence="12">Thorax + abdomen</tissue>
    </source>
</reference>
<feature type="transmembrane region" description="Helical" evidence="11">
    <location>
        <begin position="154"/>
        <end position="175"/>
    </location>
</feature>
<dbReference type="InterPro" id="IPR018108">
    <property type="entry name" value="MCP_transmembrane"/>
</dbReference>
<dbReference type="GO" id="GO:0015227">
    <property type="term" value="F:O-acyl-L-carnitine transmembrane transporter activity"/>
    <property type="evidence" value="ECO:0007669"/>
    <property type="project" value="TreeGrafter"/>
</dbReference>
<sequence length="303" mass="33144">MAKERTPFQYFVGGAVGGFCVVFVGHPLDTIKVQLQSLPGVYKNMFHVAQSLMATEGPFSLYKGIQAPMATIVPLSAVSFLSYGTGKVLIGRPGQTELDNIQLLLSGAFSGACTTVVTAPGERIKCLLQSPDSKYSGFKDCTQSLWREGGIRSIYLGTCATLLRDMPAFAIYYFAYERIMSILLGPSNKMTWQPLLAGGIAGTTAWIISLPADSIKTRLQIAPMGTYPHGVRSVFPVIMREGGILALYRGMVPVLSWLTILWDLLRKNRLFIGTSFVLSINEYKCSSAFLSIVINVLIFNHGY</sequence>
<evidence type="ECO:0000313" key="12">
    <source>
        <dbReference type="EMBL" id="KAK2580060.1"/>
    </source>
</evidence>
<organism evidence="12 13">
    <name type="scientific">Odynerus spinipes</name>
    <dbReference type="NCBI Taxonomy" id="1348599"/>
    <lineage>
        <taxon>Eukaryota</taxon>
        <taxon>Metazoa</taxon>
        <taxon>Ecdysozoa</taxon>
        <taxon>Arthropoda</taxon>
        <taxon>Hexapoda</taxon>
        <taxon>Insecta</taxon>
        <taxon>Pterygota</taxon>
        <taxon>Neoptera</taxon>
        <taxon>Endopterygota</taxon>
        <taxon>Hymenoptera</taxon>
        <taxon>Apocrita</taxon>
        <taxon>Aculeata</taxon>
        <taxon>Vespoidea</taxon>
        <taxon>Vespidae</taxon>
        <taxon>Eumeninae</taxon>
        <taxon>Odynerus</taxon>
    </lineage>
</organism>
<name>A0AAD9RIG5_9HYME</name>
<keyword evidence="3 10" id="KW-0813">Transport</keyword>
<evidence type="ECO:0000256" key="1">
    <source>
        <dbReference type="ARBA" id="ARBA00004225"/>
    </source>
</evidence>
<feature type="transmembrane region" description="Helical" evidence="11">
    <location>
        <begin position="7"/>
        <end position="28"/>
    </location>
</feature>
<dbReference type="Gene3D" id="1.50.40.10">
    <property type="entry name" value="Mitochondrial carrier domain"/>
    <property type="match status" value="2"/>
</dbReference>
<evidence type="ECO:0000256" key="5">
    <source>
        <dbReference type="ARBA" id="ARBA00022737"/>
    </source>
</evidence>
<feature type="transmembrane region" description="Helical" evidence="11">
    <location>
        <begin position="195"/>
        <end position="212"/>
    </location>
</feature>
<feature type="repeat" description="Solcar" evidence="9">
    <location>
        <begin position="98"/>
        <end position="182"/>
    </location>
</feature>
<keyword evidence="13" id="KW-1185">Reference proteome</keyword>
<dbReference type="GO" id="GO:0006839">
    <property type="term" value="P:mitochondrial transport"/>
    <property type="evidence" value="ECO:0007669"/>
    <property type="project" value="TreeGrafter"/>
</dbReference>
<accession>A0AAD9RIG5</accession>
<evidence type="ECO:0000256" key="8">
    <source>
        <dbReference type="ARBA" id="ARBA00023136"/>
    </source>
</evidence>
<evidence type="ECO:0000256" key="11">
    <source>
        <dbReference type="SAM" id="Phobius"/>
    </source>
</evidence>
<proteinExistence type="inferred from homology"/>
<feature type="repeat" description="Solcar" evidence="9">
    <location>
        <begin position="5"/>
        <end position="89"/>
    </location>
</feature>
<dbReference type="AlphaFoldDB" id="A0AAD9RIG5"/>
<dbReference type="GO" id="GO:0031966">
    <property type="term" value="C:mitochondrial membrane"/>
    <property type="evidence" value="ECO:0007669"/>
    <property type="project" value="UniProtKB-SubCell"/>
</dbReference>
<dbReference type="GO" id="GO:1902603">
    <property type="term" value="P:carnitine transmembrane transport"/>
    <property type="evidence" value="ECO:0007669"/>
    <property type="project" value="TreeGrafter"/>
</dbReference>
<feature type="repeat" description="Solcar" evidence="9">
    <location>
        <begin position="189"/>
        <end position="276"/>
    </location>
</feature>
<evidence type="ECO:0000313" key="13">
    <source>
        <dbReference type="Proteomes" id="UP001258017"/>
    </source>
</evidence>
<dbReference type="InterPro" id="IPR050567">
    <property type="entry name" value="Mitochondrial_Carrier"/>
</dbReference>
<feature type="transmembrane region" description="Helical" evidence="11">
    <location>
        <begin position="246"/>
        <end position="265"/>
    </location>
</feature>
<evidence type="ECO:0000256" key="3">
    <source>
        <dbReference type="ARBA" id="ARBA00022448"/>
    </source>
</evidence>
<dbReference type="Pfam" id="PF00153">
    <property type="entry name" value="Mito_carr"/>
    <property type="match status" value="3"/>
</dbReference>
<evidence type="ECO:0000256" key="9">
    <source>
        <dbReference type="PROSITE-ProRule" id="PRU00282"/>
    </source>
</evidence>
<evidence type="ECO:0000256" key="10">
    <source>
        <dbReference type="RuleBase" id="RU000488"/>
    </source>
</evidence>
<gene>
    <name evidence="12" type="ORF">KPH14_012344</name>
</gene>
<dbReference type="PANTHER" id="PTHR45624:SF4">
    <property type="entry name" value="CONGESTED-LIKE TRACHEA PROTEIN-RELATED"/>
    <property type="match status" value="1"/>
</dbReference>
<dbReference type="PROSITE" id="PS50920">
    <property type="entry name" value="SOLCAR"/>
    <property type="match status" value="3"/>
</dbReference>
<comment type="similarity">
    <text evidence="2 10">Belongs to the mitochondrial carrier (TC 2.A.29) family.</text>
</comment>
<evidence type="ECO:0000256" key="2">
    <source>
        <dbReference type="ARBA" id="ARBA00006375"/>
    </source>
</evidence>
<dbReference type="EMBL" id="JAIFRP010000062">
    <property type="protein sequence ID" value="KAK2580060.1"/>
    <property type="molecule type" value="Genomic_DNA"/>
</dbReference>
<comment type="caution">
    <text evidence="12">The sequence shown here is derived from an EMBL/GenBank/DDBJ whole genome shotgun (WGS) entry which is preliminary data.</text>
</comment>
<keyword evidence="6 11" id="KW-1133">Transmembrane helix</keyword>
<dbReference type="PANTHER" id="PTHR45624">
    <property type="entry name" value="MITOCHONDRIAL BASIC AMINO ACIDS TRANSPORTER-RELATED"/>
    <property type="match status" value="1"/>
</dbReference>